<keyword evidence="3" id="KW-1185">Reference proteome</keyword>
<dbReference type="Gene3D" id="4.10.280.10">
    <property type="entry name" value="Helix-loop-helix DNA-binding domain"/>
    <property type="match status" value="1"/>
</dbReference>
<feature type="coiled-coil region" evidence="1">
    <location>
        <begin position="4"/>
        <end position="59"/>
    </location>
</feature>
<dbReference type="InterPro" id="IPR036638">
    <property type="entry name" value="HLH_DNA-bd_sf"/>
</dbReference>
<sequence length="62" mass="7157">MVDLIQLETQIEQKRQQMLEYSLTFGISSAKTLHVSQELDELLNQYEEVKNGKKTTNNELTG</sequence>
<proteinExistence type="predicted"/>
<dbReference type="InterPro" id="IPR018540">
    <property type="entry name" value="Spo0E-like"/>
</dbReference>
<protein>
    <submittedName>
        <fullName evidence="2">Aspartyl-phosphate phosphatase Spo0E family protein</fullName>
    </submittedName>
</protein>
<dbReference type="EMBL" id="JAOTPO010000007">
    <property type="protein sequence ID" value="MDE5414062.1"/>
    <property type="molecule type" value="Genomic_DNA"/>
</dbReference>
<gene>
    <name evidence="2" type="ORF">N7Z68_11785</name>
</gene>
<dbReference type="InterPro" id="IPR053028">
    <property type="entry name" value="Spo0E-like_phosphatase"/>
</dbReference>
<dbReference type="Pfam" id="PF09388">
    <property type="entry name" value="SpoOE-like"/>
    <property type="match status" value="1"/>
</dbReference>
<evidence type="ECO:0000313" key="3">
    <source>
        <dbReference type="Proteomes" id="UP001148125"/>
    </source>
</evidence>
<dbReference type="PANTHER" id="PTHR41263:SF1">
    <property type="entry name" value="ASPARTYL-PHOSPHATE PHOSPHATASE YISI"/>
    <property type="match status" value="1"/>
</dbReference>
<accession>A0ABT5VFF2</accession>
<dbReference type="RefSeq" id="WP_275118678.1">
    <property type="nucleotide sequence ID" value="NZ_JAOTPO010000007.1"/>
</dbReference>
<evidence type="ECO:0000313" key="2">
    <source>
        <dbReference type="EMBL" id="MDE5414062.1"/>
    </source>
</evidence>
<organism evidence="2 3">
    <name type="scientific">Alkalihalobacterium chitinilyticum</name>
    <dbReference type="NCBI Taxonomy" id="2980103"/>
    <lineage>
        <taxon>Bacteria</taxon>
        <taxon>Bacillati</taxon>
        <taxon>Bacillota</taxon>
        <taxon>Bacilli</taxon>
        <taxon>Bacillales</taxon>
        <taxon>Bacillaceae</taxon>
        <taxon>Alkalihalobacterium</taxon>
    </lineage>
</organism>
<reference evidence="2" key="1">
    <citation type="submission" date="2024-05" db="EMBL/GenBank/DDBJ databases">
        <title>Alkalihalobacillus sp. strain MEB203 novel alkaliphilic bacterium from Lonar Lake, India.</title>
        <authorList>
            <person name="Joshi A."/>
            <person name="Thite S."/>
            <person name="Mengade P."/>
        </authorList>
    </citation>
    <scope>NUCLEOTIDE SEQUENCE</scope>
    <source>
        <strain evidence="2">MEB 203</strain>
    </source>
</reference>
<evidence type="ECO:0000256" key="1">
    <source>
        <dbReference type="SAM" id="Coils"/>
    </source>
</evidence>
<keyword evidence="1" id="KW-0175">Coiled coil</keyword>
<name>A0ABT5VFF2_9BACI</name>
<comment type="caution">
    <text evidence="2">The sequence shown here is derived from an EMBL/GenBank/DDBJ whole genome shotgun (WGS) entry which is preliminary data.</text>
</comment>
<dbReference type="InterPro" id="IPR037208">
    <property type="entry name" value="Spo0E-like_sf"/>
</dbReference>
<dbReference type="PANTHER" id="PTHR41263">
    <property type="entry name" value="ASPARTYL-PHOSPHATE PHOSPHATASE YISI"/>
    <property type="match status" value="1"/>
</dbReference>
<dbReference type="SUPFAM" id="SSF140500">
    <property type="entry name" value="BAS1536-like"/>
    <property type="match status" value="1"/>
</dbReference>
<dbReference type="Proteomes" id="UP001148125">
    <property type="component" value="Unassembled WGS sequence"/>
</dbReference>